<organism evidence="11 12">
    <name type="scientific">Periplaneta americana</name>
    <name type="common">American cockroach</name>
    <name type="synonym">Blatta americana</name>
    <dbReference type="NCBI Taxonomy" id="6978"/>
    <lineage>
        <taxon>Eukaryota</taxon>
        <taxon>Metazoa</taxon>
        <taxon>Ecdysozoa</taxon>
        <taxon>Arthropoda</taxon>
        <taxon>Hexapoda</taxon>
        <taxon>Insecta</taxon>
        <taxon>Pterygota</taxon>
        <taxon>Neoptera</taxon>
        <taxon>Polyneoptera</taxon>
        <taxon>Dictyoptera</taxon>
        <taxon>Blattodea</taxon>
        <taxon>Blattoidea</taxon>
        <taxon>Blattidae</taxon>
        <taxon>Blattinae</taxon>
        <taxon>Periplaneta</taxon>
    </lineage>
</organism>
<keyword evidence="4" id="KW-0677">Repeat</keyword>
<evidence type="ECO:0000259" key="10">
    <source>
        <dbReference type="Pfam" id="PF24762"/>
    </source>
</evidence>
<evidence type="ECO:0000256" key="5">
    <source>
        <dbReference type="ARBA" id="ARBA00022794"/>
    </source>
</evidence>
<evidence type="ECO:0000256" key="3">
    <source>
        <dbReference type="ARBA" id="ARBA00022574"/>
    </source>
</evidence>
<dbReference type="Proteomes" id="UP001148838">
    <property type="component" value="Unassembled WGS sequence"/>
</dbReference>
<dbReference type="InterPro" id="IPR011990">
    <property type="entry name" value="TPR-like_helical_dom_sf"/>
</dbReference>
<evidence type="ECO:0000256" key="4">
    <source>
        <dbReference type="ARBA" id="ARBA00022737"/>
    </source>
</evidence>
<feature type="domain" description="IF140/IFT172/WDR19 TPR" evidence="10">
    <location>
        <begin position="192"/>
        <end position="405"/>
    </location>
</feature>
<evidence type="ECO:0000256" key="6">
    <source>
        <dbReference type="ARBA" id="ARBA00023069"/>
    </source>
</evidence>
<keyword evidence="8" id="KW-0966">Cell projection</keyword>
<reference evidence="11 12" key="1">
    <citation type="journal article" date="2022" name="Allergy">
        <title>Genome assembly and annotation of Periplaneta americana reveal a comprehensive cockroach allergen profile.</title>
        <authorList>
            <person name="Wang L."/>
            <person name="Xiong Q."/>
            <person name="Saelim N."/>
            <person name="Wang L."/>
            <person name="Nong W."/>
            <person name="Wan A.T."/>
            <person name="Shi M."/>
            <person name="Liu X."/>
            <person name="Cao Q."/>
            <person name="Hui J.H.L."/>
            <person name="Sookrung N."/>
            <person name="Leung T.F."/>
            <person name="Tungtrongchitr A."/>
            <person name="Tsui S.K.W."/>
        </authorList>
    </citation>
    <scope>NUCLEOTIDE SEQUENCE [LARGE SCALE GENOMIC DNA]</scope>
    <source>
        <strain evidence="11">PWHHKU_190912</strain>
    </source>
</reference>
<evidence type="ECO:0000256" key="8">
    <source>
        <dbReference type="ARBA" id="ARBA00023273"/>
    </source>
</evidence>
<keyword evidence="2" id="KW-0963">Cytoplasm</keyword>
<comment type="caution">
    <text evidence="11">The sequence shown here is derived from an EMBL/GenBank/DDBJ whole genome shotgun (WGS) entry which is preliminary data.</text>
</comment>
<gene>
    <name evidence="11" type="primary">WDR19</name>
    <name evidence="11" type="ORF">ANN_01457</name>
</gene>
<dbReference type="EMBL" id="JAJSOF020000003">
    <property type="protein sequence ID" value="KAJ4450050.1"/>
    <property type="molecule type" value="Genomic_DNA"/>
</dbReference>
<dbReference type="PANTHER" id="PTHR14920">
    <property type="entry name" value="OSMOTIC AVOIDANCE ABNORMAL PROTEIN 1/WD REPEAT MEMBRANE PROTEIN"/>
    <property type="match status" value="1"/>
</dbReference>
<feature type="domain" description="IFT121-like zinc finger" evidence="9">
    <location>
        <begin position="640"/>
        <end position="686"/>
    </location>
</feature>
<dbReference type="Pfam" id="PF23145">
    <property type="entry name" value="Zf_2nd_IFT121"/>
    <property type="match status" value="1"/>
</dbReference>
<dbReference type="Pfam" id="PF24762">
    <property type="entry name" value="TPR_IF140-IFT172"/>
    <property type="match status" value="2"/>
</dbReference>
<evidence type="ECO:0000313" key="11">
    <source>
        <dbReference type="EMBL" id="KAJ4450050.1"/>
    </source>
</evidence>
<comment type="subcellular location">
    <subcellularLocation>
        <location evidence="1">Cytoplasm</location>
        <location evidence="1">Cytoskeleton</location>
        <location evidence="1">Cilium basal body</location>
    </subcellularLocation>
</comment>
<dbReference type="SUPFAM" id="SSF48452">
    <property type="entry name" value="TPR-like"/>
    <property type="match status" value="2"/>
</dbReference>
<dbReference type="InterPro" id="IPR040379">
    <property type="entry name" value="WDR19/dyf-2"/>
</dbReference>
<evidence type="ECO:0000259" key="9">
    <source>
        <dbReference type="Pfam" id="PF23145"/>
    </source>
</evidence>
<proteinExistence type="predicted"/>
<protein>
    <submittedName>
        <fullName evidence="11">WD repeat-containing protein 19</fullName>
    </submittedName>
</protein>
<evidence type="ECO:0000256" key="2">
    <source>
        <dbReference type="ARBA" id="ARBA00022490"/>
    </source>
</evidence>
<keyword evidence="6" id="KW-0969">Cilium</keyword>
<keyword evidence="5" id="KW-0970">Cilium biogenesis/degradation</keyword>
<evidence type="ECO:0000313" key="12">
    <source>
        <dbReference type="Proteomes" id="UP001148838"/>
    </source>
</evidence>
<evidence type="ECO:0000256" key="7">
    <source>
        <dbReference type="ARBA" id="ARBA00023212"/>
    </source>
</evidence>
<dbReference type="Gene3D" id="1.25.40.470">
    <property type="match status" value="2"/>
</dbReference>
<sequence length="707" mass="80658">MIYRFTEAWKTCQVLNRKETWEQLAEALMRNLEIEFAIRVYRQTGNVGMVWSLQSIQDIEDQKLLAGHIAMFLKDFDTAQDWYLKSSQPVAALNMRRDLLQWDQALQLAGKLAPEQIPYIAREYAQQLEFMGNYSEALSHYERGLLEARPITGRKHDPDQENHNIQCRAGVARTAIRCGDIRRGVSMAADMSSSRQLKRECADILEGMKQLNDAAMLFEKGQFYDKAASTYIRLKNWQKVGELLINITSPKIHLQYAKAKEADGKYHEAVKAYEMARDLDSVVRLNLDYLNNPEEAVQVVQETKSIEGAKMVARFFQKLNDYRSAIRFLVMSRCHDEAFQLARQHHQMELYGEILSNSLESEARPDDYRSLALHFEGEHNSLLAGKYYYHAGDYNKALKHLMQVMKANSEDTEAISLAIDVVGVANDEHLANQLIEFLLGETDGIPKDPKFLFRLYMARRQYREAAKTAIIIANEEQINGNYRNAHDVLFGMYQELRRNGIKIPTEMRSNLTLLHSYILVRLHVRRGEHLKGARMLIRVANNISKFPSHIVPILTSTVIECSRAGLKASAFSYAAMLMRPEYRSQVDPKYSKKIEAVVRKPGSKLSSASEEEEPNAPCPYCDGPVPETELNCLQCKTNIPFCIATGRHIVKDDLTACPNCDFPAILPELQQIVESGEACPMCSETIVADRLTKISDVKSYLYQEGED</sequence>
<keyword evidence="3" id="KW-0853">WD repeat</keyword>
<name>A0ABQ8TWL8_PERAM</name>
<keyword evidence="7" id="KW-0206">Cytoskeleton</keyword>
<dbReference type="InterPro" id="IPR056170">
    <property type="entry name" value="Znf_IFT121-like"/>
</dbReference>
<dbReference type="PANTHER" id="PTHR14920:SF0">
    <property type="entry name" value="WD REPEAT DOMAIN 19"/>
    <property type="match status" value="1"/>
</dbReference>
<feature type="domain" description="IF140/IFT172/WDR19 TPR" evidence="10">
    <location>
        <begin position="5"/>
        <end position="143"/>
    </location>
</feature>
<keyword evidence="12" id="KW-1185">Reference proteome</keyword>
<accession>A0ABQ8TWL8</accession>
<dbReference type="InterPro" id="IPR056168">
    <property type="entry name" value="TPR_IF140/IFT172/WDR19"/>
</dbReference>
<evidence type="ECO:0000256" key="1">
    <source>
        <dbReference type="ARBA" id="ARBA00004120"/>
    </source>
</evidence>